<evidence type="ECO:0000256" key="2">
    <source>
        <dbReference type="ARBA" id="ARBA00023002"/>
    </source>
</evidence>
<keyword evidence="4" id="KW-1185">Reference proteome</keyword>
<comment type="caution">
    <text evidence="3">The sequence shown here is derived from an EMBL/GenBank/DDBJ whole genome shotgun (WGS) entry which is preliminary data.</text>
</comment>
<dbReference type="InterPro" id="IPR002347">
    <property type="entry name" value="SDR_fam"/>
</dbReference>
<dbReference type="Pfam" id="PF13561">
    <property type="entry name" value="adh_short_C2"/>
    <property type="match status" value="1"/>
</dbReference>
<sequence>MNLLGNVALVSGGARGIGAAAALLLAKRGAKVVVNYAEQEEAAQAVVRQIQGDGGQAIAIRADVRDPEQVNRMIAQTEGAFGVVDIMVNNANMAFVMKPFLQMEWGEFSQKLNDEMKAAFTLTQAVSPAMIDRKYGRMIYISSSASDLPTPYFAAHGSAKAALNSFVKYIAQELGPYGITANIVSPGLVQTDASRYTPEVIKQQIASATPLQRVAVPDDISGAIAFLASEESRFLTGTCTNVNGGFLMN</sequence>
<dbReference type="InterPro" id="IPR050259">
    <property type="entry name" value="SDR"/>
</dbReference>
<evidence type="ECO:0000313" key="3">
    <source>
        <dbReference type="EMBL" id="MBD0379513.1"/>
    </source>
</evidence>
<keyword evidence="2" id="KW-0560">Oxidoreductase</keyword>
<dbReference type="PRINTS" id="PR00081">
    <property type="entry name" value="GDHRDH"/>
</dbReference>
<organism evidence="3 4">
    <name type="scientific">Paenibacillus sedimenti</name>
    <dbReference type="NCBI Taxonomy" id="2770274"/>
    <lineage>
        <taxon>Bacteria</taxon>
        <taxon>Bacillati</taxon>
        <taxon>Bacillota</taxon>
        <taxon>Bacilli</taxon>
        <taxon>Bacillales</taxon>
        <taxon>Paenibacillaceae</taxon>
        <taxon>Paenibacillus</taxon>
    </lineage>
</organism>
<dbReference type="Proteomes" id="UP000650466">
    <property type="component" value="Unassembled WGS sequence"/>
</dbReference>
<dbReference type="AlphaFoldDB" id="A0A926QID9"/>
<dbReference type="InterPro" id="IPR036291">
    <property type="entry name" value="NAD(P)-bd_dom_sf"/>
</dbReference>
<comment type="similarity">
    <text evidence="1">Belongs to the short-chain dehydrogenases/reductases (SDR) family.</text>
</comment>
<dbReference type="PANTHER" id="PTHR42879">
    <property type="entry name" value="3-OXOACYL-(ACYL-CARRIER-PROTEIN) REDUCTASE"/>
    <property type="match status" value="1"/>
</dbReference>
<dbReference type="Gene3D" id="3.40.50.720">
    <property type="entry name" value="NAD(P)-binding Rossmann-like Domain"/>
    <property type="match status" value="1"/>
</dbReference>
<reference evidence="3" key="1">
    <citation type="submission" date="2020-09" db="EMBL/GenBank/DDBJ databases">
        <title>Draft Genome Sequence of Paenibacillus sp. WST5.</title>
        <authorList>
            <person name="Bao Z."/>
        </authorList>
    </citation>
    <scope>NUCLEOTIDE SEQUENCE</scope>
    <source>
        <strain evidence="3">WST5</strain>
    </source>
</reference>
<evidence type="ECO:0000256" key="1">
    <source>
        <dbReference type="ARBA" id="ARBA00006484"/>
    </source>
</evidence>
<gene>
    <name evidence="3" type="ORF">ICC18_05250</name>
</gene>
<dbReference type="FunFam" id="3.40.50.720:FF:000084">
    <property type="entry name" value="Short-chain dehydrogenase reductase"/>
    <property type="match status" value="1"/>
</dbReference>
<name>A0A926QID9_9BACL</name>
<dbReference type="RefSeq" id="WP_188173331.1">
    <property type="nucleotide sequence ID" value="NZ_JACVVD010000002.1"/>
</dbReference>
<dbReference type="PRINTS" id="PR00080">
    <property type="entry name" value="SDRFAMILY"/>
</dbReference>
<dbReference type="PANTHER" id="PTHR42879:SF2">
    <property type="entry name" value="3-OXOACYL-[ACYL-CARRIER-PROTEIN] REDUCTASE FABG"/>
    <property type="match status" value="1"/>
</dbReference>
<dbReference type="SUPFAM" id="SSF51735">
    <property type="entry name" value="NAD(P)-binding Rossmann-fold domains"/>
    <property type="match status" value="1"/>
</dbReference>
<evidence type="ECO:0000313" key="4">
    <source>
        <dbReference type="Proteomes" id="UP000650466"/>
    </source>
</evidence>
<dbReference type="GO" id="GO:0016491">
    <property type="term" value="F:oxidoreductase activity"/>
    <property type="evidence" value="ECO:0007669"/>
    <property type="project" value="UniProtKB-KW"/>
</dbReference>
<dbReference type="EMBL" id="JACVVD010000002">
    <property type="protein sequence ID" value="MBD0379513.1"/>
    <property type="molecule type" value="Genomic_DNA"/>
</dbReference>
<accession>A0A926QID9</accession>
<protein>
    <submittedName>
        <fullName evidence="3">SDR family oxidoreductase</fullName>
    </submittedName>
</protein>
<proteinExistence type="inferred from homology"/>
<dbReference type="GO" id="GO:0008206">
    <property type="term" value="P:bile acid metabolic process"/>
    <property type="evidence" value="ECO:0007669"/>
    <property type="project" value="UniProtKB-ARBA"/>
</dbReference>